<feature type="domain" description="EGF-like" evidence="3">
    <location>
        <begin position="233"/>
        <end position="268"/>
    </location>
</feature>
<evidence type="ECO:0000259" key="3">
    <source>
        <dbReference type="PROSITE" id="PS50026"/>
    </source>
</evidence>
<dbReference type="Proteomes" id="UP001164746">
    <property type="component" value="Chromosome 10"/>
</dbReference>
<evidence type="ECO:0000313" key="5">
    <source>
        <dbReference type="Proteomes" id="UP001164746"/>
    </source>
</evidence>
<keyword evidence="1 2" id="KW-0245">EGF-like domain</keyword>
<dbReference type="InterPro" id="IPR000742">
    <property type="entry name" value="EGF"/>
</dbReference>
<evidence type="ECO:0000256" key="2">
    <source>
        <dbReference type="PROSITE-ProRule" id="PRU00076"/>
    </source>
</evidence>
<gene>
    <name evidence="4" type="ORF">MAR_031332</name>
</gene>
<sequence length="362" mass="39122">MEGALNENYPNDRSSRVCTCPGGICQCCLNDNCGFGTQGKGSGWENVCIDGCKDGYYQPRCTWLCPGNCQTCEQYYGSCISCKHGFYGTSSNCSSICTHTSCACSETQCDFCLDGFYNAKQFCKASCAQGCSEGKCMDDGTCSCITNFEGDKCEVCVHGKYGVHCDKNCLSENCRCTNKTDCISCKQGFFDVSPFCFKQCSVGCKDICNDEGYCTCQLQFSGSTCENCKPGYYGDNCITPCTNGCIDGTCNKDGTCNCLPKFTGPMCETCDAGYHGDTCDKLCGQGCTGDVCNRDDGTCDCEFNYKGAICDTCNDGFFGIHCNFPCLDRCYNCSSIENCLACKEGFYDLDCSNNCSVNCLGS</sequence>
<evidence type="ECO:0000313" key="4">
    <source>
        <dbReference type="EMBL" id="WAR16738.1"/>
    </source>
</evidence>
<protein>
    <submittedName>
        <fullName evidence="4">LAMA5-like protein</fullName>
    </submittedName>
</protein>
<organism evidence="4 5">
    <name type="scientific">Mya arenaria</name>
    <name type="common">Soft-shell clam</name>
    <dbReference type="NCBI Taxonomy" id="6604"/>
    <lineage>
        <taxon>Eukaryota</taxon>
        <taxon>Metazoa</taxon>
        <taxon>Spiralia</taxon>
        <taxon>Lophotrochozoa</taxon>
        <taxon>Mollusca</taxon>
        <taxon>Bivalvia</taxon>
        <taxon>Autobranchia</taxon>
        <taxon>Heteroconchia</taxon>
        <taxon>Euheterodonta</taxon>
        <taxon>Imparidentia</taxon>
        <taxon>Neoheterodontei</taxon>
        <taxon>Myida</taxon>
        <taxon>Myoidea</taxon>
        <taxon>Myidae</taxon>
        <taxon>Mya</taxon>
    </lineage>
</organism>
<dbReference type="InterPro" id="IPR002049">
    <property type="entry name" value="LE_dom"/>
</dbReference>
<dbReference type="EMBL" id="CP111021">
    <property type="protein sequence ID" value="WAR16738.1"/>
    <property type="molecule type" value="Genomic_DNA"/>
</dbReference>
<dbReference type="SMART" id="SM00181">
    <property type="entry name" value="EGF"/>
    <property type="match status" value="6"/>
</dbReference>
<dbReference type="SMART" id="SM00180">
    <property type="entry name" value="EGF_Lam"/>
    <property type="match status" value="4"/>
</dbReference>
<comment type="caution">
    <text evidence="2">Lacks conserved residue(s) required for the propagation of feature annotation.</text>
</comment>
<dbReference type="InterPro" id="IPR042635">
    <property type="entry name" value="MEGF10/SREC1/2-like"/>
</dbReference>
<evidence type="ECO:0000256" key="1">
    <source>
        <dbReference type="ARBA" id="ARBA00022536"/>
    </source>
</evidence>
<accession>A0ABY7F3I6</accession>
<name>A0ABY7F3I6_MYAAR</name>
<feature type="disulfide bond" evidence="2">
    <location>
        <begin position="258"/>
        <end position="267"/>
    </location>
</feature>
<proteinExistence type="predicted"/>
<dbReference type="PANTHER" id="PTHR24043:SF8">
    <property type="entry name" value="EGF-LIKE DOMAIN-CONTAINING PROTEIN"/>
    <property type="match status" value="1"/>
</dbReference>
<keyword evidence="5" id="KW-1185">Reference proteome</keyword>
<dbReference type="PROSITE" id="PS01248">
    <property type="entry name" value="EGF_LAM_1"/>
    <property type="match status" value="1"/>
</dbReference>
<dbReference type="PROSITE" id="PS50026">
    <property type="entry name" value="EGF_3"/>
    <property type="match status" value="1"/>
</dbReference>
<dbReference type="Gene3D" id="2.170.300.10">
    <property type="entry name" value="Tie2 ligand-binding domain superfamily"/>
    <property type="match status" value="1"/>
</dbReference>
<dbReference type="PANTHER" id="PTHR24043">
    <property type="entry name" value="SCAVENGER RECEPTOR CLASS F"/>
    <property type="match status" value="1"/>
</dbReference>
<keyword evidence="2" id="KW-1015">Disulfide bond</keyword>
<reference evidence="4" key="1">
    <citation type="submission" date="2022-11" db="EMBL/GenBank/DDBJ databases">
        <title>Centuries of genome instability and evolution in soft-shell clam transmissible cancer (bioRxiv).</title>
        <authorList>
            <person name="Hart S.F.M."/>
            <person name="Yonemitsu M.A."/>
            <person name="Giersch R.M."/>
            <person name="Beal B.F."/>
            <person name="Arriagada G."/>
            <person name="Davis B.W."/>
            <person name="Ostrander E.A."/>
            <person name="Goff S.P."/>
            <person name="Metzger M.J."/>
        </authorList>
    </citation>
    <scope>NUCLEOTIDE SEQUENCE</scope>
    <source>
        <strain evidence="4">MELC-2E11</strain>
        <tissue evidence="4">Siphon/mantle</tissue>
    </source>
</reference>
<dbReference type="PROSITE" id="PS00022">
    <property type="entry name" value="EGF_1"/>
    <property type="match status" value="1"/>
</dbReference>